<organism evidence="1 2">
    <name type="scientific">Algoriphagus formosus</name>
    <dbReference type="NCBI Taxonomy" id="2007308"/>
    <lineage>
        <taxon>Bacteria</taxon>
        <taxon>Pseudomonadati</taxon>
        <taxon>Bacteroidota</taxon>
        <taxon>Cytophagia</taxon>
        <taxon>Cytophagales</taxon>
        <taxon>Cyclobacteriaceae</taxon>
        <taxon>Algoriphagus</taxon>
    </lineage>
</organism>
<dbReference type="UniPathway" id="UPA00626">
    <property type="reaction ID" value="UER00678"/>
</dbReference>
<reference evidence="1 2" key="1">
    <citation type="submission" date="2019-03" db="EMBL/GenBank/DDBJ databases">
        <title>Algoriphagus aquimaris sp. nov., isolated form marine sediment in Pohang, Korea.</title>
        <authorList>
            <person name="Kim J."/>
            <person name="Yoon S.-H."/>
            <person name="Lee S.-S."/>
        </authorList>
    </citation>
    <scope>NUCLEOTIDE SEQUENCE [LARGE SCALE GENOMIC DNA]</scope>
    <source>
        <strain evidence="1 2">F21</strain>
    </source>
</reference>
<protein>
    <submittedName>
        <fullName evidence="1">Alpha-acetolactate decarboxylase</fullName>
    </submittedName>
</protein>
<name>A0A4R5V1D0_9BACT</name>
<dbReference type="GO" id="GO:0045151">
    <property type="term" value="P:acetoin biosynthetic process"/>
    <property type="evidence" value="ECO:0007669"/>
    <property type="project" value="InterPro"/>
</dbReference>
<evidence type="ECO:0000313" key="2">
    <source>
        <dbReference type="Proteomes" id="UP000295438"/>
    </source>
</evidence>
<dbReference type="Pfam" id="PF03306">
    <property type="entry name" value="AAL_decarboxy"/>
    <property type="match status" value="1"/>
</dbReference>
<dbReference type="AlphaFoldDB" id="A0A4R5V1D0"/>
<keyword evidence="2" id="KW-1185">Reference proteome</keyword>
<comment type="caution">
    <text evidence="1">The sequence shown here is derived from an EMBL/GenBank/DDBJ whole genome shotgun (WGS) entry which is preliminary data.</text>
</comment>
<dbReference type="EMBL" id="SMUW01000032">
    <property type="protein sequence ID" value="TDK45590.1"/>
    <property type="molecule type" value="Genomic_DNA"/>
</dbReference>
<gene>
    <name evidence="1" type="ORF">E1898_07950</name>
</gene>
<dbReference type="GO" id="GO:0047605">
    <property type="term" value="F:acetolactate decarboxylase activity"/>
    <property type="evidence" value="ECO:0007669"/>
    <property type="project" value="InterPro"/>
</dbReference>
<dbReference type="Proteomes" id="UP000295438">
    <property type="component" value="Unassembled WGS sequence"/>
</dbReference>
<dbReference type="InterPro" id="IPR005128">
    <property type="entry name" value="Acetolactate_a_deCO2ase"/>
</dbReference>
<proteinExistence type="predicted"/>
<evidence type="ECO:0000313" key="1">
    <source>
        <dbReference type="EMBL" id="TDK45590.1"/>
    </source>
</evidence>
<dbReference type="Gene3D" id="3.30.1330.80">
    <property type="entry name" value="Hypothetical protein, similar to alpha- acetolactate decarboxylase, domain 2"/>
    <property type="match status" value="1"/>
</dbReference>
<sequence>MKNVMWKGELGAKIRLDSLSDKSHLYGLGPVEYLRGEVLIIDGKAYKSTVATDSTMRVEETFDIGSPFFGYSQVSNWDEQIIPDSIQSIGQLENYLNQITQESQRPFFFKVIGMVNEATIHIVNLPEGTVVSSPEEAHQGQVNYELSNQNAELIGFFSTEHQTIFTHHDSFMHIHLITENRQKMGHLDRLILGKEAKLYLPKSSKTKP</sequence>
<accession>A0A4R5V1D0</accession>
<dbReference type="SUPFAM" id="SSF117856">
    <property type="entry name" value="AF0104/ALDC/Ptd012-like"/>
    <property type="match status" value="1"/>
</dbReference>